<dbReference type="AlphaFoldDB" id="A0A1M7JGA0"/>
<organism evidence="2 3">
    <name type="scientific">Halomonas cupida</name>
    <dbReference type="NCBI Taxonomy" id="44933"/>
    <lineage>
        <taxon>Bacteria</taxon>
        <taxon>Pseudomonadati</taxon>
        <taxon>Pseudomonadota</taxon>
        <taxon>Gammaproteobacteria</taxon>
        <taxon>Oceanospirillales</taxon>
        <taxon>Halomonadaceae</taxon>
        <taxon>Halomonas</taxon>
    </lineage>
</organism>
<dbReference type="Proteomes" id="UP000184123">
    <property type="component" value="Unassembled WGS sequence"/>
</dbReference>
<evidence type="ECO:0000313" key="1">
    <source>
        <dbReference type="EMBL" id="GEN24632.1"/>
    </source>
</evidence>
<dbReference type="EMBL" id="FRCA01000009">
    <property type="protein sequence ID" value="SHM51941.1"/>
    <property type="molecule type" value="Genomic_DNA"/>
</dbReference>
<gene>
    <name evidence="1" type="ORF">HCU01_25810</name>
    <name evidence="2" type="ORF">SAMN05660971_03147</name>
</gene>
<reference evidence="2 3" key="1">
    <citation type="submission" date="2016-11" db="EMBL/GenBank/DDBJ databases">
        <authorList>
            <person name="Jaros S."/>
            <person name="Januszkiewicz K."/>
            <person name="Wedrychowicz H."/>
        </authorList>
    </citation>
    <scope>NUCLEOTIDE SEQUENCE [LARGE SCALE GENOMIC DNA]</scope>
    <source>
        <strain evidence="2 3">DSM 4740</strain>
    </source>
</reference>
<accession>A0A1M7JGA0</accession>
<keyword evidence="4" id="KW-1185">Reference proteome</keyword>
<proteinExistence type="predicted"/>
<evidence type="ECO:0000313" key="4">
    <source>
        <dbReference type="Proteomes" id="UP000321726"/>
    </source>
</evidence>
<dbReference type="EMBL" id="BJXU01000099">
    <property type="protein sequence ID" value="GEN24632.1"/>
    <property type="molecule type" value="Genomic_DNA"/>
</dbReference>
<protein>
    <submittedName>
        <fullName evidence="2">Uncharacterized protein</fullName>
    </submittedName>
</protein>
<reference evidence="1 4" key="2">
    <citation type="submission" date="2019-07" db="EMBL/GenBank/DDBJ databases">
        <title>Whole genome shotgun sequence of Halomonas cupida NBRC 102219.</title>
        <authorList>
            <person name="Hosoyama A."/>
            <person name="Uohara A."/>
            <person name="Ohji S."/>
            <person name="Ichikawa N."/>
        </authorList>
    </citation>
    <scope>NUCLEOTIDE SEQUENCE [LARGE SCALE GENOMIC DNA]</scope>
    <source>
        <strain evidence="1 4">NBRC 102219</strain>
    </source>
</reference>
<name>A0A1M7JGA0_9GAMM</name>
<evidence type="ECO:0000313" key="3">
    <source>
        <dbReference type="Proteomes" id="UP000184123"/>
    </source>
</evidence>
<dbReference type="RefSeq" id="WP_073436176.1">
    <property type="nucleotide sequence ID" value="NZ_BJXU01000099.1"/>
</dbReference>
<sequence>MQAAYKRYRVIAFLVAVLVLILADHLASPTFAFNMGDGHARTALNQRDASACAPCGAPCPSTRE</sequence>
<dbReference type="Proteomes" id="UP000321726">
    <property type="component" value="Unassembled WGS sequence"/>
</dbReference>
<dbReference type="STRING" id="44933.SAMN05660971_03147"/>
<evidence type="ECO:0000313" key="2">
    <source>
        <dbReference type="EMBL" id="SHM51941.1"/>
    </source>
</evidence>